<dbReference type="Pfam" id="PF00078">
    <property type="entry name" value="RVT_1"/>
    <property type="match status" value="2"/>
</dbReference>
<dbReference type="AlphaFoldDB" id="A0A386TXY1"/>
<dbReference type="CDD" id="cd01651">
    <property type="entry name" value="RT_G2_intron"/>
    <property type="match status" value="1"/>
</dbReference>
<organism evidence="2">
    <name type="scientific">Blastosporella zonata</name>
    <dbReference type="NCBI Taxonomy" id="530045"/>
    <lineage>
        <taxon>Eukaryota</taxon>
        <taxon>Fungi</taxon>
        <taxon>Dikarya</taxon>
        <taxon>Basidiomycota</taxon>
        <taxon>Agaricomycotina</taxon>
        <taxon>Agaricomycetes</taxon>
        <taxon>Agaricomycetidae</taxon>
        <taxon>Agaricales</taxon>
        <taxon>Tricholomatineae</taxon>
        <taxon>Lyophyllaceae</taxon>
        <taxon>Blastosporella</taxon>
    </lineage>
</organism>
<geneLocation type="mitochondrion" evidence="2"/>
<dbReference type="GO" id="GO:0005739">
    <property type="term" value="C:mitochondrion"/>
    <property type="evidence" value="ECO:0007669"/>
    <property type="project" value="UniProtKB-ARBA"/>
</dbReference>
<dbReference type="InterPro" id="IPR043502">
    <property type="entry name" value="DNA/RNA_pol_sf"/>
</dbReference>
<evidence type="ECO:0000259" key="1">
    <source>
        <dbReference type="PROSITE" id="PS50878"/>
    </source>
</evidence>
<proteinExistence type="predicted"/>
<dbReference type="InterPro" id="IPR049030">
    <property type="entry name" value="AI2M-like_HNH"/>
</dbReference>
<dbReference type="InterPro" id="IPR051083">
    <property type="entry name" value="GrpII_Intron_Splice-Mob/Def"/>
</dbReference>
<name>A0A386TXY1_9AGAR</name>
<protein>
    <recommendedName>
        <fullName evidence="1">Reverse transcriptase domain-containing protein</fullName>
    </recommendedName>
</protein>
<dbReference type="PANTHER" id="PTHR34047:SF8">
    <property type="entry name" value="PROTEIN YKFC"/>
    <property type="match status" value="1"/>
</dbReference>
<dbReference type="PROSITE" id="PS50878">
    <property type="entry name" value="RT_POL"/>
    <property type="match status" value="1"/>
</dbReference>
<dbReference type="Pfam" id="PF01348">
    <property type="entry name" value="Intron_maturas2"/>
    <property type="match status" value="1"/>
</dbReference>
<dbReference type="InterPro" id="IPR000477">
    <property type="entry name" value="RT_dom"/>
</dbReference>
<dbReference type="InterPro" id="IPR024937">
    <property type="entry name" value="Domain_X"/>
</dbReference>
<dbReference type="Pfam" id="PF21368">
    <property type="entry name" value="AI2M-like_HNH"/>
    <property type="match status" value="1"/>
</dbReference>
<evidence type="ECO:0000313" key="2">
    <source>
        <dbReference type="EMBL" id="AYE93077.1"/>
    </source>
</evidence>
<feature type="domain" description="Reverse transcriptase" evidence="1">
    <location>
        <begin position="228"/>
        <end position="512"/>
    </location>
</feature>
<dbReference type="EMBL" id="MH725792">
    <property type="protein sequence ID" value="AYE93077.1"/>
    <property type="molecule type" value="Genomic_DNA"/>
</dbReference>
<accession>A0A386TXY1</accession>
<dbReference type="OrthoDB" id="371463at2759"/>
<reference evidence="2" key="1">
    <citation type="submission" date="2018-08" db="EMBL/GenBank/DDBJ databases">
        <title>Comparative mitochondrial genomics of the basidiomycete Termitomyces.</title>
        <authorList>
            <person name="Nieuwenhuis M."/>
        </authorList>
    </citation>
    <scope>NUCLEOTIDE SEQUENCE</scope>
    <source>
        <strain evidence="2">Bzo6</strain>
    </source>
</reference>
<dbReference type="SUPFAM" id="SSF56672">
    <property type="entry name" value="DNA/RNA polymerases"/>
    <property type="match status" value="1"/>
</dbReference>
<gene>
    <name evidence="2" type="ORF">C0991_000014</name>
</gene>
<dbReference type="GO" id="GO:0006397">
    <property type="term" value="P:mRNA processing"/>
    <property type="evidence" value="ECO:0007669"/>
    <property type="project" value="InterPro"/>
</dbReference>
<sequence>MILTELGTSGKPCAEHSISEKRNPKLSSYRMGSCEVFLLRIKLYYLKSNFQCPPIIGSNITVIGYLNCKDHKGSVIFNLSNLTHYLGKIIKEMSWYSKAGESMKYHTTGWPKGRNSHWSQSGGSTCSSLGYGRFNYRRKGRPTVKSLVHKRCYSADAHKNVIDRVNDLGKWCRENHNKPVDRKLYIMICNPDLLFLAYQNIKSKPGNMTPGIVPTTLDGMSRIEFEKLSTSLKNETFQFKPGRRIQIPKPGKTGTRPLTIAPPRDKIVQEAMRIVLEAIYEPVFLTSSHGFRPNRSCHSAWQAIYLEFKAISWIIEGDISKCFDSIDHKRLMNCLEIKIKDKQFIKLIWKSLRAGYFEFRHLENNLIGTPQGSIISPILANIFMHQLDVFVVSLRNQFNKGEKPRVSPAYTQVRHQKRKAEKINDIKTIKQLHGKLLKMEYTMHDDPGYKRLHYVRYADDWIIGIRGSKKDAEELRNQIKEFLLGVGLNLSEEKTKISNIATERIKFLGINMIRQAHVKYHGSPAKNHVLQRGSLKMRIEAPIEEIRKKLHLIGLLEKGIPVPRNIWRPYSHKQILLLYNSVLRGYLNYYSFVHNYSRLATYLYWVLKGSCGKLLASKFDLGSVSAALKEFGKDLSFKEDITKKSKGKPTEKIAKETKFYKPENWNSNYLRFRVNQEVPVIKLHPISISTLDELKCTKCGSSHRVEMHHIRMMKDLDPKLSLYDKLQIKLRRKQMPLCRACHLDLHKKQHNIEKT</sequence>
<dbReference type="PANTHER" id="PTHR34047">
    <property type="entry name" value="NUCLEAR INTRON MATURASE 1, MITOCHONDRIAL-RELATED"/>
    <property type="match status" value="1"/>
</dbReference>
<keyword evidence="2" id="KW-0496">Mitochondrion</keyword>